<evidence type="ECO:0000313" key="1">
    <source>
        <dbReference type="EMBL" id="VDP94107.1"/>
    </source>
</evidence>
<reference evidence="3" key="1">
    <citation type="submission" date="2016-06" db="UniProtKB">
        <authorList>
            <consortium name="WormBaseParasite"/>
        </authorList>
    </citation>
    <scope>IDENTIFICATION</scope>
</reference>
<dbReference type="EMBL" id="UZAN01066136">
    <property type="protein sequence ID" value="VDP94107.1"/>
    <property type="molecule type" value="Genomic_DNA"/>
</dbReference>
<reference evidence="1 2" key="2">
    <citation type="submission" date="2018-11" db="EMBL/GenBank/DDBJ databases">
        <authorList>
            <consortium name="Pathogen Informatics"/>
        </authorList>
    </citation>
    <scope>NUCLEOTIDE SEQUENCE [LARGE SCALE GENOMIC DNA]</scope>
    <source>
        <strain evidence="1 2">Egypt</strain>
    </source>
</reference>
<dbReference type="AlphaFoldDB" id="A0A183BC99"/>
<organism evidence="3">
    <name type="scientific">Echinostoma caproni</name>
    <dbReference type="NCBI Taxonomy" id="27848"/>
    <lineage>
        <taxon>Eukaryota</taxon>
        <taxon>Metazoa</taxon>
        <taxon>Spiralia</taxon>
        <taxon>Lophotrochozoa</taxon>
        <taxon>Platyhelminthes</taxon>
        <taxon>Trematoda</taxon>
        <taxon>Digenea</taxon>
        <taxon>Plagiorchiida</taxon>
        <taxon>Echinostomata</taxon>
        <taxon>Echinostomatoidea</taxon>
        <taxon>Echinostomatidae</taxon>
        <taxon>Echinostoma</taxon>
    </lineage>
</organism>
<keyword evidence="2" id="KW-1185">Reference proteome</keyword>
<proteinExistence type="predicted"/>
<dbReference type="Proteomes" id="UP000272942">
    <property type="component" value="Unassembled WGS sequence"/>
</dbReference>
<accession>A0A183BC99</accession>
<protein>
    <submittedName>
        <fullName evidence="3">Alcohol dehydrogenase superfamily, zinc-type</fullName>
    </submittedName>
</protein>
<evidence type="ECO:0000313" key="2">
    <source>
        <dbReference type="Proteomes" id="UP000272942"/>
    </source>
</evidence>
<gene>
    <name evidence="1" type="ORF">ECPE_LOCUS16834</name>
</gene>
<evidence type="ECO:0000313" key="3">
    <source>
        <dbReference type="WBParaSite" id="ECPE_0001687701-mRNA-1"/>
    </source>
</evidence>
<sequence>MSAGAIKEAWFRLLHTMGNPVDLCDPHVLATPVLEECRRTIVTHRVGRASVYLPYIYHQLIRGVANVVDSFLGIQPSLSVAVPAALGVPLELYGLNLIFSPATGHRVNVIEGDGTSSLLCFPQSINSVKNVTVFVSTQFHALDLDRHNWYFNFFS</sequence>
<dbReference type="OrthoDB" id="10009983at2759"/>
<name>A0A183BC99_9TREM</name>
<dbReference type="WBParaSite" id="ECPE_0001687701-mRNA-1">
    <property type="protein sequence ID" value="ECPE_0001687701-mRNA-1"/>
    <property type="gene ID" value="ECPE_0001687701"/>
</dbReference>